<protein>
    <submittedName>
        <fullName evidence="1">Uncharacterized protein</fullName>
    </submittedName>
</protein>
<sequence length="29" mass="3528">MHSLYCLLLSWMTDRIKQFSLSHIFCLQL</sequence>
<proteinExistence type="predicted"/>
<dbReference type="AlphaFoldDB" id="A0A0A9F8S4"/>
<reference evidence="1" key="1">
    <citation type="submission" date="2014-09" db="EMBL/GenBank/DDBJ databases">
        <authorList>
            <person name="Magalhaes I.L.F."/>
            <person name="Oliveira U."/>
            <person name="Santos F.R."/>
            <person name="Vidigal T.H.D.A."/>
            <person name="Brescovit A.D."/>
            <person name="Santos A.J."/>
        </authorList>
    </citation>
    <scope>NUCLEOTIDE SEQUENCE</scope>
    <source>
        <tissue evidence="1">Shoot tissue taken approximately 20 cm above the soil surface</tissue>
    </source>
</reference>
<accession>A0A0A9F8S4</accession>
<dbReference type="EMBL" id="GBRH01188436">
    <property type="protein sequence ID" value="JAE09460.1"/>
    <property type="molecule type" value="Transcribed_RNA"/>
</dbReference>
<organism evidence="1">
    <name type="scientific">Arundo donax</name>
    <name type="common">Giant reed</name>
    <name type="synonym">Donax arundinaceus</name>
    <dbReference type="NCBI Taxonomy" id="35708"/>
    <lineage>
        <taxon>Eukaryota</taxon>
        <taxon>Viridiplantae</taxon>
        <taxon>Streptophyta</taxon>
        <taxon>Embryophyta</taxon>
        <taxon>Tracheophyta</taxon>
        <taxon>Spermatophyta</taxon>
        <taxon>Magnoliopsida</taxon>
        <taxon>Liliopsida</taxon>
        <taxon>Poales</taxon>
        <taxon>Poaceae</taxon>
        <taxon>PACMAD clade</taxon>
        <taxon>Arundinoideae</taxon>
        <taxon>Arundineae</taxon>
        <taxon>Arundo</taxon>
    </lineage>
</organism>
<evidence type="ECO:0000313" key="1">
    <source>
        <dbReference type="EMBL" id="JAE09460.1"/>
    </source>
</evidence>
<reference evidence="1" key="2">
    <citation type="journal article" date="2015" name="Data Brief">
        <title>Shoot transcriptome of the giant reed, Arundo donax.</title>
        <authorList>
            <person name="Barrero R.A."/>
            <person name="Guerrero F.D."/>
            <person name="Moolhuijzen P."/>
            <person name="Goolsby J.A."/>
            <person name="Tidwell J."/>
            <person name="Bellgard S.E."/>
            <person name="Bellgard M.I."/>
        </authorList>
    </citation>
    <scope>NUCLEOTIDE SEQUENCE</scope>
    <source>
        <tissue evidence="1">Shoot tissue taken approximately 20 cm above the soil surface</tissue>
    </source>
</reference>
<name>A0A0A9F8S4_ARUDO</name>